<dbReference type="AlphaFoldDB" id="A0A256G9M6"/>
<evidence type="ECO:0000313" key="3">
    <source>
        <dbReference type="Proteomes" id="UP000216363"/>
    </source>
</evidence>
<protein>
    <submittedName>
        <fullName evidence="2">Uncharacterized protein</fullName>
    </submittedName>
</protein>
<feature type="region of interest" description="Disordered" evidence="1">
    <location>
        <begin position="1"/>
        <end position="23"/>
    </location>
</feature>
<comment type="caution">
    <text evidence="2">The sequence shown here is derived from an EMBL/GenBank/DDBJ whole genome shotgun (WGS) entry which is preliminary data.</text>
</comment>
<sequence>MPFRNATDRPSSRHMQNIERRQAEPIRIGCSRISAAAHVNLYPIVG</sequence>
<organism evidence="2 3">
    <name type="scientific">Brucella lupini</name>
    <dbReference type="NCBI Taxonomy" id="255457"/>
    <lineage>
        <taxon>Bacteria</taxon>
        <taxon>Pseudomonadati</taxon>
        <taxon>Pseudomonadota</taxon>
        <taxon>Alphaproteobacteria</taxon>
        <taxon>Hyphomicrobiales</taxon>
        <taxon>Brucellaceae</taxon>
        <taxon>Brucella/Ochrobactrum group</taxon>
        <taxon>Brucella</taxon>
    </lineage>
</organism>
<dbReference type="EMBL" id="NNRN01000065">
    <property type="protein sequence ID" value="OYR23815.1"/>
    <property type="molecule type" value="Genomic_DNA"/>
</dbReference>
<accession>A0A256G9M6</accession>
<evidence type="ECO:0000313" key="2">
    <source>
        <dbReference type="EMBL" id="OYR23815.1"/>
    </source>
</evidence>
<proteinExistence type="predicted"/>
<reference evidence="2 3" key="1">
    <citation type="submission" date="2017-07" db="EMBL/GenBank/DDBJ databases">
        <title>Draft genome of Ochrobactrum lupini type strain LUP21.</title>
        <authorList>
            <person name="Krzyzanowska D.M."/>
            <person name="Jafra S."/>
        </authorList>
    </citation>
    <scope>NUCLEOTIDE SEQUENCE [LARGE SCALE GENOMIC DNA]</scope>
    <source>
        <strain evidence="2 3">LUP21</strain>
    </source>
</reference>
<gene>
    <name evidence="2" type="ORF">CES86_5211</name>
</gene>
<dbReference type="Proteomes" id="UP000216363">
    <property type="component" value="Unassembled WGS sequence"/>
</dbReference>
<name>A0A256G9M6_9HYPH</name>
<evidence type="ECO:0000256" key="1">
    <source>
        <dbReference type="SAM" id="MobiDB-lite"/>
    </source>
</evidence>